<dbReference type="InterPro" id="IPR053139">
    <property type="entry name" value="Surface_bspA-like"/>
</dbReference>
<protein>
    <submittedName>
        <fullName evidence="3">Fibronectin type III domain-containing protein</fullName>
    </submittedName>
</protein>
<dbReference type="InterPro" id="IPR003961">
    <property type="entry name" value="FN3_dom"/>
</dbReference>
<dbReference type="InterPro" id="IPR036116">
    <property type="entry name" value="FN3_sf"/>
</dbReference>
<dbReference type="AlphaFoldDB" id="A0AAE3DSI3"/>
<dbReference type="InterPro" id="IPR013783">
    <property type="entry name" value="Ig-like_fold"/>
</dbReference>
<feature type="signal peptide" evidence="1">
    <location>
        <begin position="1"/>
        <end position="27"/>
    </location>
</feature>
<gene>
    <name evidence="3" type="ORF">LKD71_07030</name>
</gene>
<dbReference type="SUPFAM" id="SSF49265">
    <property type="entry name" value="Fibronectin type III"/>
    <property type="match status" value="1"/>
</dbReference>
<dbReference type="SUPFAM" id="SSF52058">
    <property type="entry name" value="L domain-like"/>
    <property type="match status" value="1"/>
</dbReference>
<feature type="domain" description="Fibronectin type-III" evidence="2">
    <location>
        <begin position="444"/>
        <end position="535"/>
    </location>
</feature>
<keyword evidence="4" id="KW-1185">Reference proteome</keyword>
<dbReference type="Proteomes" id="UP001197875">
    <property type="component" value="Unassembled WGS sequence"/>
</dbReference>
<dbReference type="Gene3D" id="3.80.10.10">
    <property type="entry name" value="Ribonuclease Inhibitor"/>
    <property type="match status" value="2"/>
</dbReference>
<dbReference type="EMBL" id="JAJEPR010000008">
    <property type="protein sequence ID" value="MCC2189558.1"/>
    <property type="molecule type" value="Genomic_DNA"/>
</dbReference>
<dbReference type="InterPro" id="IPR032675">
    <property type="entry name" value="LRR_dom_sf"/>
</dbReference>
<evidence type="ECO:0000259" key="2">
    <source>
        <dbReference type="PROSITE" id="PS50853"/>
    </source>
</evidence>
<evidence type="ECO:0000313" key="3">
    <source>
        <dbReference type="EMBL" id="MCC2189558.1"/>
    </source>
</evidence>
<dbReference type="InterPro" id="IPR026906">
    <property type="entry name" value="LRR_5"/>
</dbReference>
<name>A0AAE3DSI3_9FIRM</name>
<dbReference type="PROSITE" id="PS50853">
    <property type="entry name" value="FN3"/>
    <property type="match status" value="1"/>
</dbReference>
<proteinExistence type="predicted"/>
<evidence type="ECO:0000313" key="4">
    <source>
        <dbReference type="Proteomes" id="UP001197875"/>
    </source>
</evidence>
<dbReference type="RefSeq" id="WP_227614886.1">
    <property type="nucleotide sequence ID" value="NZ_JAJEPR010000008.1"/>
</dbReference>
<comment type="caution">
    <text evidence="3">The sequence shown here is derived from an EMBL/GenBank/DDBJ whole genome shotgun (WGS) entry which is preliminary data.</text>
</comment>
<dbReference type="Pfam" id="PF13306">
    <property type="entry name" value="LRR_5"/>
    <property type="match status" value="1"/>
</dbReference>
<dbReference type="CDD" id="cd00063">
    <property type="entry name" value="FN3"/>
    <property type="match status" value="2"/>
</dbReference>
<dbReference type="Gene3D" id="2.60.40.10">
    <property type="entry name" value="Immunoglobulins"/>
    <property type="match status" value="2"/>
</dbReference>
<sequence length="535" mass="59283">MKKIFKMLLTTCLLLLAVCGASLSVSARTYYYKGLISIDPSFPDSVFDANEEIRIPLTVKRYLSNNTSDFLSKYYCDVYGPDGRRISNNYNYLSDMNAPTLNWTIFDNHTPRDFGQYTVKYYTSNDTGGICYFYINSISGTFGSGLKWSYDNATQELKISGSGNIVDNNLPWTEYESMIKSIVIGEGITSIDDFTFRGCSNLTSVSLPSTLTRIGGYAFNRCQGLTTVNFPENLIQIGTSAFANCSSLQNVKLPNSLHIVGNHAFEATAIKTIEIPSSMITIPQSVFEDCYYLETVTIPNSVRGIEVRAFKDCSGIRSIIYKGTKEEWARISISSYGNDALESATIKTLSSSTKVTLAKTTLRSLTNNATGIKVTWSKVNKASGYYIYRKAGNGAYKKIATVKNGTTVSYLDKNSLVNGTQYTYMVKAYSGSTVGTGTALRTIRITRPTITACTSSSRAITLKWRKNAQVTGYEIRYTVGASSRTLKVRSRNTVKAVIRNPKKGRTFTIRLRAYRTVSGKTYYSAWSAAKKAVVR</sequence>
<accession>A0AAE3DSI3</accession>
<organism evidence="3 4">
    <name type="scientific">Fusicatenibacter faecihominis</name>
    <dbReference type="NCBI Taxonomy" id="2881276"/>
    <lineage>
        <taxon>Bacteria</taxon>
        <taxon>Bacillati</taxon>
        <taxon>Bacillota</taxon>
        <taxon>Clostridia</taxon>
        <taxon>Lachnospirales</taxon>
        <taxon>Lachnospiraceae</taxon>
        <taxon>Fusicatenibacter</taxon>
    </lineage>
</organism>
<dbReference type="PANTHER" id="PTHR45661">
    <property type="entry name" value="SURFACE ANTIGEN"/>
    <property type="match status" value="1"/>
</dbReference>
<dbReference type="SMART" id="SM00060">
    <property type="entry name" value="FN3"/>
    <property type="match status" value="2"/>
</dbReference>
<feature type="chain" id="PRO_5042197833" evidence="1">
    <location>
        <begin position="28"/>
        <end position="535"/>
    </location>
</feature>
<dbReference type="PANTHER" id="PTHR45661:SF3">
    <property type="entry name" value="IG-LIKE DOMAIN-CONTAINING PROTEIN"/>
    <property type="match status" value="1"/>
</dbReference>
<evidence type="ECO:0000256" key="1">
    <source>
        <dbReference type="SAM" id="SignalP"/>
    </source>
</evidence>
<keyword evidence="1" id="KW-0732">Signal</keyword>
<reference evidence="3 4" key="1">
    <citation type="submission" date="2021-10" db="EMBL/GenBank/DDBJ databases">
        <title>Anaerobic single-cell dispensing facilitates the cultivation of human gut bacteria.</title>
        <authorList>
            <person name="Afrizal A."/>
        </authorList>
    </citation>
    <scope>NUCLEOTIDE SEQUENCE [LARGE SCALE GENOMIC DNA]</scope>
    <source>
        <strain evidence="3 4">CLA-AA-H277</strain>
    </source>
</reference>